<dbReference type="AlphaFoldDB" id="A0A846VZP0"/>
<evidence type="ECO:0000313" key="2">
    <source>
        <dbReference type="Proteomes" id="UP000572007"/>
    </source>
</evidence>
<comment type="caution">
    <text evidence="1">The sequence shown here is derived from an EMBL/GenBank/DDBJ whole genome shotgun (WGS) entry which is preliminary data.</text>
</comment>
<dbReference type="Proteomes" id="UP000572007">
    <property type="component" value="Unassembled WGS sequence"/>
</dbReference>
<name>A0A846VZP0_9NOCA</name>
<sequence length="165" mass="16859">MDITALQRAYASLLEAAATVGDDHLAPATGEWNADEILAHVSIVSAVTIAAAATVAAGANTTYENRLAQDAWTLGHIRAVAGGNAGLRDRIAAQGEALCALARALSDTELDTLVPTLLLSAGTVLVDQSMPLRDLITGLADAELPGHTRQLLALLPEGVMATAAA</sequence>
<evidence type="ECO:0008006" key="3">
    <source>
        <dbReference type="Google" id="ProtNLM"/>
    </source>
</evidence>
<reference evidence="1 2" key="1">
    <citation type="submission" date="2020-04" db="EMBL/GenBank/DDBJ databases">
        <title>MicrobeNet Type strains.</title>
        <authorList>
            <person name="Nicholson A.C."/>
        </authorList>
    </citation>
    <scope>NUCLEOTIDE SEQUENCE [LARGE SCALE GENOMIC DNA]</scope>
    <source>
        <strain evidence="1 2">DSM 44960</strain>
    </source>
</reference>
<dbReference type="EMBL" id="JAAXOM010000001">
    <property type="protein sequence ID" value="NKX86225.1"/>
    <property type="molecule type" value="Genomic_DNA"/>
</dbReference>
<organism evidence="1 2">
    <name type="scientific">Nocardia coubleae</name>
    <dbReference type="NCBI Taxonomy" id="356147"/>
    <lineage>
        <taxon>Bacteria</taxon>
        <taxon>Bacillati</taxon>
        <taxon>Actinomycetota</taxon>
        <taxon>Actinomycetes</taxon>
        <taxon>Mycobacteriales</taxon>
        <taxon>Nocardiaceae</taxon>
        <taxon>Nocardia</taxon>
    </lineage>
</organism>
<dbReference type="Gene3D" id="1.20.120.450">
    <property type="entry name" value="dinb family like domain"/>
    <property type="match status" value="1"/>
</dbReference>
<proteinExistence type="predicted"/>
<dbReference type="InterPro" id="IPR034660">
    <property type="entry name" value="DinB/YfiT-like"/>
</dbReference>
<accession>A0A846VZP0</accession>
<gene>
    <name evidence="1" type="ORF">HGA10_02715</name>
</gene>
<protein>
    <recommendedName>
        <fullName evidence="3">DinB-like domain-containing protein</fullName>
    </recommendedName>
</protein>
<dbReference type="RefSeq" id="WP_067638433.1">
    <property type="nucleotide sequence ID" value="NZ_JAAXOM010000001.1"/>
</dbReference>
<keyword evidence="2" id="KW-1185">Reference proteome</keyword>
<evidence type="ECO:0000313" key="1">
    <source>
        <dbReference type="EMBL" id="NKX86225.1"/>
    </source>
</evidence>